<dbReference type="Proteomes" id="UP001283361">
    <property type="component" value="Unassembled WGS sequence"/>
</dbReference>
<dbReference type="AlphaFoldDB" id="A0AAE0ZUV1"/>
<reference evidence="1" key="1">
    <citation type="journal article" date="2023" name="G3 (Bethesda)">
        <title>A reference genome for the long-term kleptoplast-retaining sea slug Elysia crispata morphotype clarki.</title>
        <authorList>
            <person name="Eastman K.E."/>
            <person name="Pendleton A.L."/>
            <person name="Shaikh M.A."/>
            <person name="Suttiyut T."/>
            <person name="Ogas R."/>
            <person name="Tomko P."/>
            <person name="Gavelis G."/>
            <person name="Widhalm J.R."/>
            <person name="Wisecaver J.H."/>
        </authorList>
    </citation>
    <scope>NUCLEOTIDE SEQUENCE</scope>
    <source>
        <strain evidence="1">ECLA1</strain>
    </source>
</reference>
<name>A0AAE0ZUV1_9GAST</name>
<protein>
    <submittedName>
        <fullName evidence="1">Uncharacterized protein</fullName>
    </submittedName>
</protein>
<accession>A0AAE0ZUV1</accession>
<gene>
    <name evidence="1" type="ORF">RRG08_045650</name>
</gene>
<evidence type="ECO:0000313" key="1">
    <source>
        <dbReference type="EMBL" id="KAK3775032.1"/>
    </source>
</evidence>
<proteinExistence type="predicted"/>
<organism evidence="1 2">
    <name type="scientific">Elysia crispata</name>
    <name type="common">lettuce slug</name>
    <dbReference type="NCBI Taxonomy" id="231223"/>
    <lineage>
        <taxon>Eukaryota</taxon>
        <taxon>Metazoa</taxon>
        <taxon>Spiralia</taxon>
        <taxon>Lophotrochozoa</taxon>
        <taxon>Mollusca</taxon>
        <taxon>Gastropoda</taxon>
        <taxon>Heterobranchia</taxon>
        <taxon>Euthyneura</taxon>
        <taxon>Panpulmonata</taxon>
        <taxon>Sacoglossa</taxon>
        <taxon>Placobranchoidea</taxon>
        <taxon>Plakobranchidae</taxon>
        <taxon>Elysia</taxon>
    </lineage>
</organism>
<dbReference type="EMBL" id="JAWDGP010003363">
    <property type="protein sequence ID" value="KAK3775032.1"/>
    <property type="molecule type" value="Genomic_DNA"/>
</dbReference>
<comment type="caution">
    <text evidence="1">The sequence shown here is derived from an EMBL/GenBank/DDBJ whole genome shotgun (WGS) entry which is preliminary data.</text>
</comment>
<sequence length="90" mass="10428">MILESPLCDPHRMPHTAMTYFHAVRYGLIQEVIFVRIPKRMQYFFLLIVFVPLRSGANEATLQLAGKTSNPDSLIKEPNVFDMTRPLRHT</sequence>
<keyword evidence="2" id="KW-1185">Reference proteome</keyword>
<evidence type="ECO:0000313" key="2">
    <source>
        <dbReference type="Proteomes" id="UP001283361"/>
    </source>
</evidence>